<keyword evidence="3" id="KW-1185">Reference proteome</keyword>
<dbReference type="Proteomes" id="UP000191055">
    <property type="component" value="Unassembled WGS sequence"/>
</dbReference>
<dbReference type="AlphaFoldDB" id="A0A1T5HMP9"/>
<protein>
    <submittedName>
        <fullName evidence="2">Trypsin</fullName>
    </submittedName>
</protein>
<dbReference type="Pfam" id="PF00089">
    <property type="entry name" value="Trypsin"/>
    <property type="match status" value="1"/>
</dbReference>
<dbReference type="KEGG" id="asx:CDL62_09640"/>
<sequence length="260" mass="29514">MKASMKLFGLLFIISYISVSYTDLHKESRENPYPFVVSIFSKNCINNSNYGTGFIAKHNGALFLITAAHVALLMRDESVIQICNSDLSQKTINLIDIVKDRNINWQVHEIADMAILEIPKIETYFEVHSKHAVSSEKFIVNKYSVKIGDSFLHVSYPLANHLSFGNTTVFTPYVFKTYSINYIMKRPRIDNPNIISAQISVSPCSYQGSSGGPLIYSQSKSDDFQIVGISHGSTREPQFNNTLMSIFTPMYYFFDIVERK</sequence>
<name>A0A1T5HMP9_9BACT</name>
<accession>A0A1T5HMP9</accession>
<dbReference type="Gene3D" id="2.40.10.10">
    <property type="entry name" value="Trypsin-like serine proteases"/>
    <property type="match status" value="1"/>
</dbReference>
<organism evidence="2 3">
    <name type="scientific">Alkalitalea saponilacus</name>
    <dbReference type="NCBI Taxonomy" id="889453"/>
    <lineage>
        <taxon>Bacteria</taxon>
        <taxon>Pseudomonadati</taxon>
        <taxon>Bacteroidota</taxon>
        <taxon>Bacteroidia</taxon>
        <taxon>Marinilabiliales</taxon>
        <taxon>Marinilabiliaceae</taxon>
        <taxon>Alkalitalea</taxon>
    </lineage>
</organism>
<dbReference type="InterPro" id="IPR009003">
    <property type="entry name" value="Peptidase_S1_PA"/>
</dbReference>
<evidence type="ECO:0000259" key="1">
    <source>
        <dbReference type="Pfam" id="PF00089"/>
    </source>
</evidence>
<dbReference type="GO" id="GO:0006508">
    <property type="term" value="P:proteolysis"/>
    <property type="evidence" value="ECO:0007669"/>
    <property type="project" value="InterPro"/>
</dbReference>
<dbReference type="STRING" id="889453.SAMN03080601_02479"/>
<gene>
    <name evidence="2" type="ORF">SAMN03080601_02479</name>
</gene>
<feature type="domain" description="Peptidase S1" evidence="1">
    <location>
        <begin position="26"/>
        <end position="256"/>
    </location>
</feature>
<proteinExistence type="predicted"/>
<evidence type="ECO:0000313" key="2">
    <source>
        <dbReference type="EMBL" id="SKC21946.1"/>
    </source>
</evidence>
<dbReference type="EMBL" id="FUYV01000015">
    <property type="protein sequence ID" value="SKC21946.1"/>
    <property type="molecule type" value="Genomic_DNA"/>
</dbReference>
<dbReference type="SUPFAM" id="SSF50494">
    <property type="entry name" value="Trypsin-like serine proteases"/>
    <property type="match status" value="1"/>
</dbReference>
<dbReference type="InterPro" id="IPR043504">
    <property type="entry name" value="Peptidase_S1_PA_chymotrypsin"/>
</dbReference>
<evidence type="ECO:0000313" key="3">
    <source>
        <dbReference type="Proteomes" id="UP000191055"/>
    </source>
</evidence>
<dbReference type="InterPro" id="IPR001254">
    <property type="entry name" value="Trypsin_dom"/>
</dbReference>
<reference evidence="2 3" key="1">
    <citation type="submission" date="2017-02" db="EMBL/GenBank/DDBJ databases">
        <authorList>
            <person name="Peterson S.W."/>
        </authorList>
    </citation>
    <scope>NUCLEOTIDE SEQUENCE [LARGE SCALE GENOMIC DNA]</scope>
    <source>
        <strain evidence="2 3">DSM 24412</strain>
    </source>
</reference>
<dbReference type="GO" id="GO:0004252">
    <property type="term" value="F:serine-type endopeptidase activity"/>
    <property type="evidence" value="ECO:0007669"/>
    <property type="project" value="InterPro"/>
</dbReference>